<evidence type="ECO:0000313" key="1">
    <source>
        <dbReference type="EMBL" id="PSR23418.1"/>
    </source>
</evidence>
<dbReference type="Gene3D" id="1.10.260.40">
    <property type="entry name" value="lambda repressor-like DNA-binding domains"/>
    <property type="match status" value="1"/>
</dbReference>
<dbReference type="InterPro" id="IPR010982">
    <property type="entry name" value="Lambda_DNA-bd_dom_sf"/>
</dbReference>
<comment type="caution">
    <text evidence="1">The sequence shown here is derived from an EMBL/GenBank/DDBJ whole genome shotgun (WGS) entry which is preliminary data.</text>
</comment>
<dbReference type="EMBL" id="PXYX01000070">
    <property type="protein sequence ID" value="PSR23418.1"/>
    <property type="molecule type" value="Genomic_DNA"/>
</dbReference>
<dbReference type="GO" id="GO:0003677">
    <property type="term" value="F:DNA binding"/>
    <property type="evidence" value="ECO:0007669"/>
    <property type="project" value="InterPro"/>
</dbReference>
<protein>
    <submittedName>
        <fullName evidence="1">Uncharacterized protein</fullName>
    </submittedName>
</protein>
<proteinExistence type="predicted"/>
<accession>A0A2T2WMF5</accession>
<dbReference type="AlphaFoldDB" id="A0A2T2WMF5"/>
<reference evidence="1 2" key="1">
    <citation type="journal article" date="2014" name="BMC Genomics">
        <title>Comparison of environmental and isolate Sulfobacillus genomes reveals diverse carbon, sulfur, nitrogen, and hydrogen metabolisms.</title>
        <authorList>
            <person name="Justice N.B."/>
            <person name="Norman A."/>
            <person name="Brown C.T."/>
            <person name="Singh A."/>
            <person name="Thomas B.C."/>
            <person name="Banfield J.F."/>
        </authorList>
    </citation>
    <scope>NUCLEOTIDE SEQUENCE [LARGE SCALE GENOMIC DNA]</scope>
    <source>
        <strain evidence="1">AMDSBA5</strain>
    </source>
</reference>
<evidence type="ECO:0000313" key="2">
    <source>
        <dbReference type="Proteomes" id="UP000242705"/>
    </source>
</evidence>
<dbReference type="Proteomes" id="UP000242705">
    <property type="component" value="Unassembled WGS sequence"/>
</dbReference>
<organism evidence="1 2">
    <name type="scientific">Sulfobacillus thermosulfidooxidans</name>
    <dbReference type="NCBI Taxonomy" id="28034"/>
    <lineage>
        <taxon>Bacteria</taxon>
        <taxon>Bacillati</taxon>
        <taxon>Bacillota</taxon>
        <taxon>Clostridia</taxon>
        <taxon>Eubacteriales</taxon>
        <taxon>Clostridiales Family XVII. Incertae Sedis</taxon>
        <taxon>Sulfobacillus</taxon>
    </lineage>
</organism>
<gene>
    <name evidence="1" type="ORF">C7B47_15895</name>
</gene>
<name>A0A2T2WMF5_SULTH</name>
<sequence length="148" mass="16830">MATIAKKHQPPTNDRWPFEWPGAKTSVLAPQMQAAREKQGLGLAELAQLVNTYYRQWRPHAKLQISPAYLYQLEMQNMQTCDPALACAIAYVLHLPWDAVLAWDFSIPPQSPPDLWIVLEAMGLSAEDRRMIVNFVEFLRSPSVLRGV</sequence>